<dbReference type="Pfam" id="PF12697">
    <property type="entry name" value="Abhydrolase_6"/>
    <property type="match status" value="1"/>
</dbReference>
<dbReference type="AlphaFoldDB" id="A0A139A0S5"/>
<protein>
    <recommendedName>
        <fullName evidence="1">AB hydrolase-1 domain-containing protein</fullName>
    </recommendedName>
</protein>
<feature type="domain" description="AB hydrolase-1" evidence="1">
    <location>
        <begin position="84"/>
        <end position="342"/>
    </location>
</feature>
<evidence type="ECO:0000259" key="1">
    <source>
        <dbReference type="Pfam" id="PF12697"/>
    </source>
</evidence>
<evidence type="ECO:0000313" key="3">
    <source>
        <dbReference type="Proteomes" id="UP000070544"/>
    </source>
</evidence>
<gene>
    <name evidence="2" type="ORF">M427DRAFT_62535</name>
</gene>
<dbReference type="SUPFAM" id="SSF53474">
    <property type="entry name" value="alpha/beta-Hydrolases"/>
    <property type="match status" value="1"/>
</dbReference>
<name>A0A139A0S5_GONPJ</name>
<accession>A0A139A0S5</accession>
<dbReference type="Gene3D" id="3.40.50.1820">
    <property type="entry name" value="alpha/beta hydrolase"/>
    <property type="match status" value="1"/>
</dbReference>
<evidence type="ECO:0000313" key="2">
    <source>
        <dbReference type="EMBL" id="KXS10342.1"/>
    </source>
</evidence>
<dbReference type="Proteomes" id="UP000070544">
    <property type="component" value="Unassembled WGS sequence"/>
</dbReference>
<reference evidence="2 3" key="1">
    <citation type="journal article" date="2015" name="Genome Biol. Evol.">
        <title>Phylogenomic analyses indicate that early fungi evolved digesting cell walls of algal ancestors of land plants.</title>
        <authorList>
            <person name="Chang Y."/>
            <person name="Wang S."/>
            <person name="Sekimoto S."/>
            <person name="Aerts A.L."/>
            <person name="Choi C."/>
            <person name="Clum A."/>
            <person name="LaButti K.M."/>
            <person name="Lindquist E.A."/>
            <person name="Yee Ngan C."/>
            <person name="Ohm R.A."/>
            <person name="Salamov A.A."/>
            <person name="Grigoriev I.V."/>
            <person name="Spatafora J.W."/>
            <person name="Berbee M.L."/>
        </authorList>
    </citation>
    <scope>NUCLEOTIDE SEQUENCE [LARGE SCALE GENOMIC DNA]</scope>
    <source>
        <strain evidence="2 3">JEL478</strain>
    </source>
</reference>
<dbReference type="InterPro" id="IPR029058">
    <property type="entry name" value="AB_hydrolase_fold"/>
</dbReference>
<keyword evidence="3" id="KW-1185">Reference proteome</keyword>
<dbReference type="EMBL" id="KQ965830">
    <property type="protein sequence ID" value="KXS10342.1"/>
    <property type="molecule type" value="Genomic_DNA"/>
</dbReference>
<organism evidence="2 3">
    <name type="scientific">Gonapodya prolifera (strain JEL478)</name>
    <name type="common">Monoblepharis prolifera</name>
    <dbReference type="NCBI Taxonomy" id="1344416"/>
    <lineage>
        <taxon>Eukaryota</taxon>
        <taxon>Fungi</taxon>
        <taxon>Fungi incertae sedis</taxon>
        <taxon>Chytridiomycota</taxon>
        <taxon>Chytridiomycota incertae sedis</taxon>
        <taxon>Monoblepharidomycetes</taxon>
        <taxon>Monoblepharidales</taxon>
        <taxon>Gonapodyaceae</taxon>
        <taxon>Gonapodya</taxon>
    </lineage>
</organism>
<sequence>MPVLTAAIVAAVLSPISLAYWRRFTTVSDPRPTSRKPWDTWPRPRRVPEAGSGIEVQTWEEEGRCVEVWVKKAEGTANADLPPFVFVPGEFQSPTSFAPYLSFFSSRDTDCFAISLSPTSHTRGSELWRSYNELAADVAVVLERLASEGRRAPVVFVHSTSTHIIDHLLSHPPQSLVPYLPKLLSCLVRINAPQPGSVPVWLRRAPSTSLAVWATLTPTRLLPTPASAGAPLLGPDATPEEVKRAWDAMDRVAPLALLYPPPFRLADPVRILDACAGKIVTVTSPSALVPASHGTAAHKTFRSTARFLGGKTPSEGDAIAVKYVEVQGGHLCMMEGNWEEAAEKVGEAVMEAIYGGGRVLVE</sequence>
<proteinExistence type="predicted"/>
<dbReference type="InterPro" id="IPR000073">
    <property type="entry name" value="AB_hydrolase_1"/>
</dbReference>